<gene>
    <name evidence="1" type="ORF">C0039_12790</name>
</gene>
<organism evidence="1 2">
    <name type="scientific">Pseudohalioglobus lutimaris</name>
    <dbReference type="NCBI Taxonomy" id="1737061"/>
    <lineage>
        <taxon>Bacteria</taxon>
        <taxon>Pseudomonadati</taxon>
        <taxon>Pseudomonadota</taxon>
        <taxon>Gammaproteobacteria</taxon>
        <taxon>Cellvibrionales</taxon>
        <taxon>Halieaceae</taxon>
        <taxon>Pseudohalioglobus</taxon>
    </lineage>
</organism>
<accession>A0A2N5X1Q0</accession>
<name>A0A2N5X1Q0_9GAMM</name>
<evidence type="ECO:0000313" key="1">
    <source>
        <dbReference type="EMBL" id="PLW68408.1"/>
    </source>
</evidence>
<evidence type="ECO:0000313" key="2">
    <source>
        <dbReference type="Proteomes" id="UP000235005"/>
    </source>
</evidence>
<comment type="caution">
    <text evidence="1">The sequence shown here is derived from an EMBL/GenBank/DDBJ whole genome shotgun (WGS) entry which is preliminary data.</text>
</comment>
<dbReference type="OrthoDB" id="9757917at2"/>
<protein>
    <submittedName>
        <fullName evidence="1">Uncharacterized protein</fullName>
    </submittedName>
</protein>
<keyword evidence="2" id="KW-1185">Reference proteome</keyword>
<dbReference type="AlphaFoldDB" id="A0A2N5X1Q0"/>
<dbReference type="EMBL" id="PKUS01000015">
    <property type="protein sequence ID" value="PLW68408.1"/>
    <property type="molecule type" value="Genomic_DNA"/>
</dbReference>
<dbReference type="Proteomes" id="UP000235005">
    <property type="component" value="Unassembled WGS sequence"/>
</dbReference>
<reference evidence="1 2" key="1">
    <citation type="submission" date="2018-01" db="EMBL/GenBank/DDBJ databases">
        <title>The draft genome sequence of Halioglobus lutimaris HF004.</title>
        <authorList>
            <person name="Du Z.-J."/>
            <person name="Shi M.-J."/>
        </authorList>
    </citation>
    <scope>NUCLEOTIDE SEQUENCE [LARGE SCALE GENOMIC DNA]</scope>
    <source>
        <strain evidence="1 2">HF004</strain>
    </source>
</reference>
<dbReference type="RefSeq" id="WP_101518262.1">
    <property type="nucleotide sequence ID" value="NZ_PKUS01000015.1"/>
</dbReference>
<proteinExistence type="predicted"/>
<sequence length="374" mass="41259">MYKPEAKGAFAYTYEEMLFFIESELAPGEERLTLEYPGDSEFSGGVVRKDKDQTRPLAFGGADVIGATAPDRHYWEGLEEYVNSHAGGDSRLRSTLPAAVRIHDNEVVPIDRHVSERARQGLTLEAMHAGADFIVAGQLVTGQFAGLVDIMVREEGRSDFGDYFYMPCGIRNGDESYAALRLCFIADLLQNLQGVLPPQLKLFHNRKGPESLDTEKYIQYFRALKYRFITSRAVSPARDTPQATGFSHLGVKVGSGLRTRRGQEAEVGDNNIPEARQPIVHNARTGEAAWPSDSCVQVWSLAAALDELIKSRNPKARFADMRSQPKPAENEHGFAADTNDVAVFVRGDDEIGRKRSVELAPVSGITKIKSAIQG</sequence>